<dbReference type="Pfam" id="PF13905">
    <property type="entry name" value="Thioredoxin_8"/>
    <property type="match status" value="2"/>
</dbReference>
<dbReference type="PROSITE" id="PS00194">
    <property type="entry name" value="THIOREDOXIN_1"/>
    <property type="match status" value="1"/>
</dbReference>
<dbReference type="GO" id="GO:0005634">
    <property type="term" value="C:nucleus"/>
    <property type="evidence" value="ECO:0007669"/>
    <property type="project" value="TreeGrafter"/>
</dbReference>
<evidence type="ECO:0000313" key="3">
    <source>
        <dbReference type="Proteomes" id="UP000613740"/>
    </source>
</evidence>
<dbReference type="GO" id="GO:0004791">
    <property type="term" value="F:thioredoxin-disulfide reductase (NADPH) activity"/>
    <property type="evidence" value="ECO:0007669"/>
    <property type="project" value="TreeGrafter"/>
</dbReference>
<dbReference type="OrthoDB" id="526128at2759"/>
<evidence type="ECO:0000313" key="2">
    <source>
        <dbReference type="EMBL" id="KAG2425615.1"/>
    </source>
</evidence>
<keyword evidence="3" id="KW-1185">Reference proteome</keyword>
<gene>
    <name evidence="2" type="ORF">HYH02_014989</name>
</gene>
<dbReference type="GO" id="GO:0031397">
    <property type="term" value="P:negative regulation of protein ubiquitination"/>
    <property type="evidence" value="ECO:0007669"/>
    <property type="project" value="TreeGrafter"/>
</dbReference>
<feature type="domain" description="Thioredoxin" evidence="1">
    <location>
        <begin position="32"/>
        <end position="193"/>
    </location>
</feature>
<dbReference type="SUPFAM" id="SSF52833">
    <property type="entry name" value="Thioredoxin-like"/>
    <property type="match status" value="2"/>
</dbReference>
<dbReference type="Gene3D" id="3.40.30.10">
    <property type="entry name" value="Glutaredoxin"/>
    <property type="match status" value="2"/>
</dbReference>
<dbReference type="InterPro" id="IPR013766">
    <property type="entry name" value="Thioredoxin_domain"/>
</dbReference>
<dbReference type="InterPro" id="IPR036249">
    <property type="entry name" value="Thioredoxin-like_sf"/>
</dbReference>
<dbReference type="PANTHER" id="PTHR46472">
    <property type="entry name" value="NUCLEOREDOXIN"/>
    <property type="match status" value="1"/>
</dbReference>
<feature type="domain" description="Thioredoxin" evidence="1">
    <location>
        <begin position="195"/>
        <end position="311"/>
    </location>
</feature>
<organism evidence="2 3">
    <name type="scientific">Chlamydomonas schloesseri</name>
    <dbReference type="NCBI Taxonomy" id="2026947"/>
    <lineage>
        <taxon>Eukaryota</taxon>
        <taxon>Viridiplantae</taxon>
        <taxon>Chlorophyta</taxon>
        <taxon>core chlorophytes</taxon>
        <taxon>Chlorophyceae</taxon>
        <taxon>CS clade</taxon>
        <taxon>Chlamydomonadales</taxon>
        <taxon>Chlamydomonadaceae</taxon>
        <taxon>Chlamydomonas</taxon>
    </lineage>
</organism>
<proteinExistence type="predicted"/>
<accession>A0A835SS18</accession>
<dbReference type="InterPro" id="IPR017937">
    <property type="entry name" value="Thioredoxin_CS"/>
</dbReference>
<comment type="caution">
    <text evidence="2">The sequence shown here is derived from an EMBL/GenBank/DDBJ whole genome shotgun (WGS) entry which is preliminary data.</text>
</comment>
<dbReference type="AlphaFoldDB" id="A0A835SS18"/>
<reference evidence="2" key="1">
    <citation type="journal article" date="2020" name="bioRxiv">
        <title>Comparative genomics of Chlamydomonas.</title>
        <authorList>
            <person name="Craig R.J."/>
            <person name="Hasan A.R."/>
            <person name="Ness R.W."/>
            <person name="Keightley P.D."/>
        </authorList>
    </citation>
    <scope>NUCLEOTIDE SEQUENCE</scope>
    <source>
        <strain evidence="2">CCAP 11/173</strain>
    </source>
</reference>
<dbReference type="PANTHER" id="PTHR46472:SF1">
    <property type="entry name" value="NUCLEOREDOXIN"/>
    <property type="match status" value="1"/>
</dbReference>
<protein>
    <recommendedName>
        <fullName evidence="1">Thioredoxin domain-containing protein</fullName>
    </recommendedName>
</protein>
<name>A0A835SS18_9CHLO</name>
<dbReference type="EMBL" id="JAEHOD010000114">
    <property type="protein sequence ID" value="KAG2425615.1"/>
    <property type="molecule type" value="Genomic_DNA"/>
</dbReference>
<evidence type="ECO:0000259" key="1">
    <source>
        <dbReference type="PROSITE" id="PS51352"/>
    </source>
</evidence>
<sequence length="470" mass="50646">MSDKPADVICEGDVCRRVTPEEAAAHAAAGTGAAGDKPKVFELLGDTLVGTGGKPVPTSSIIGPGKVIALYFSAHWCPPCRQFTPHLASIYKNFKKDHARKDDWEVVFVSSDRDLGAFVEYFGEMPWTALPFDKREAKAQLSQLFKVRGIPSLVLVDGATGELITANGRDAVGDDEKCENFPWRPRTLEQIMEGAVLVEPKTGAEVPALERLRGKVSLLYFSASWCPPCRRFTPKLVEAMEKLHAAGKAVEAVFVSGDRDEASMKEYHSHMTWPALPFSDKKRNAELNMRFEVEGIPTLVVLDEEFKVITTEGTAAVASDAECARFPWRPQPLEPLSPFTAPRINSGPVLLLIADTADDDAAEAFAKEALLGVATATKAAPGGDEWGFLWARRGNEIAQSVLAFTGFIKDEEAEAPAGHMAVIIDVPNEQAVWDLKAKGVEVSAAGLSGAVADFKAGKLGPGKKLGGDDE</sequence>
<dbReference type="CDD" id="cd02964">
    <property type="entry name" value="TryX_like_family"/>
    <property type="match status" value="1"/>
</dbReference>
<dbReference type="PROSITE" id="PS51352">
    <property type="entry name" value="THIOREDOXIN_2"/>
    <property type="match status" value="2"/>
</dbReference>
<dbReference type="GO" id="GO:0030178">
    <property type="term" value="P:negative regulation of Wnt signaling pathway"/>
    <property type="evidence" value="ECO:0007669"/>
    <property type="project" value="TreeGrafter"/>
</dbReference>
<dbReference type="InterPro" id="IPR012336">
    <property type="entry name" value="Thioredoxin-like_fold"/>
</dbReference>
<dbReference type="Proteomes" id="UP000613740">
    <property type="component" value="Unassembled WGS sequence"/>
</dbReference>